<comment type="similarity">
    <text evidence="1">Belongs to the 'GDXG' lipolytic enzyme family.</text>
</comment>
<gene>
    <name evidence="4" type="ORF">DH2020_005382</name>
</gene>
<evidence type="ECO:0000256" key="1">
    <source>
        <dbReference type="ARBA" id="ARBA00010515"/>
    </source>
</evidence>
<organism evidence="4 5">
    <name type="scientific">Rehmannia glutinosa</name>
    <name type="common">Chinese foxglove</name>
    <dbReference type="NCBI Taxonomy" id="99300"/>
    <lineage>
        <taxon>Eukaryota</taxon>
        <taxon>Viridiplantae</taxon>
        <taxon>Streptophyta</taxon>
        <taxon>Embryophyta</taxon>
        <taxon>Tracheophyta</taxon>
        <taxon>Spermatophyta</taxon>
        <taxon>Magnoliopsida</taxon>
        <taxon>eudicotyledons</taxon>
        <taxon>Gunneridae</taxon>
        <taxon>Pentapetalae</taxon>
        <taxon>asterids</taxon>
        <taxon>lamiids</taxon>
        <taxon>Lamiales</taxon>
        <taxon>Orobanchaceae</taxon>
        <taxon>Rehmannieae</taxon>
        <taxon>Rehmannia</taxon>
    </lineage>
</organism>
<feature type="region of interest" description="Disordered" evidence="2">
    <location>
        <begin position="32"/>
        <end position="52"/>
    </location>
</feature>
<feature type="domain" description="Alpha/beta hydrolase fold-3" evidence="3">
    <location>
        <begin position="79"/>
        <end position="302"/>
    </location>
</feature>
<comment type="caution">
    <text evidence="4">The sequence shown here is derived from an EMBL/GenBank/DDBJ whole genome shotgun (WGS) entry which is preliminary data.</text>
</comment>
<evidence type="ECO:0000256" key="2">
    <source>
        <dbReference type="SAM" id="MobiDB-lite"/>
    </source>
</evidence>
<evidence type="ECO:0000259" key="3">
    <source>
        <dbReference type="Pfam" id="PF07859"/>
    </source>
</evidence>
<dbReference type="Pfam" id="PF07859">
    <property type="entry name" value="Abhydrolase_3"/>
    <property type="match status" value="1"/>
</dbReference>
<reference evidence="4 5" key="1">
    <citation type="journal article" date="2021" name="Comput. Struct. Biotechnol. J.">
        <title>De novo genome assembly of the potent medicinal plant Rehmannia glutinosa using nanopore technology.</title>
        <authorList>
            <person name="Ma L."/>
            <person name="Dong C."/>
            <person name="Song C."/>
            <person name="Wang X."/>
            <person name="Zheng X."/>
            <person name="Niu Y."/>
            <person name="Chen S."/>
            <person name="Feng W."/>
        </authorList>
    </citation>
    <scope>NUCLEOTIDE SEQUENCE [LARGE SCALE GENOMIC DNA]</scope>
    <source>
        <strain evidence="4">DH-2019</strain>
    </source>
</reference>
<keyword evidence="5" id="KW-1185">Reference proteome</keyword>
<accession>A0ABR0XGD9</accession>
<dbReference type="Proteomes" id="UP001318860">
    <property type="component" value="Unassembled WGS sequence"/>
</dbReference>
<dbReference type="Gene3D" id="3.40.50.1820">
    <property type="entry name" value="alpha/beta hydrolase"/>
    <property type="match status" value="1"/>
</dbReference>
<proteinExistence type="inferred from homology"/>
<dbReference type="EMBL" id="JABTTQ020000004">
    <property type="protein sequence ID" value="KAK6158068.1"/>
    <property type="molecule type" value="Genomic_DNA"/>
</dbReference>
<sequence length="324" mass="35525">MNTPTHKSSSSMKLDLSPNIIQYTDGTVERLFGSPHVPPSPEDPTTGVSSKDTTISPLVSARLYLPKLTHLTTQTLPILVYYHCGAFCLESAFSFFHHRYINLLSSAAGALVISVEYRLAPETPLPAAYDDSWEALKWVCSHADPNQTHFEKLDQWVASHGDFSRVFIGGDTSGANIAHNIAIRAGSEPLPGNVKIVGAILSHPYFWGSNPIGKDVDRSLAYRFWVFVYPTAAGGIDNPSINPLIDGAPSLSGLGCSKMMITLAMKDELTGRGLVYAEKVKNSGWKGEVEVVEVEGEEHCFHIFDTETEKARDLIKRMANFISQ</sequence>
<evidence type="ECO:0000313" key="5">
    <source>
        <dbReference type="Proteomes" id="UP001318860"/>
    </source>
</evidence>
<dbReference type="InterPro" id="IPR050466">
    <property type="entry name" value="Carboxylest/Gibb_receptor"/>
</dbReference>
<dbReference type="PANTHER" id="PTHR23024">
    <property type="entry name" value="ARYLACETAMIDE DEACETYLASE"/>
    <property type="match status" value="1"/>
</dbReference>
<protein>
    <recommendedName>
        <fullName evidence="3">Alpha/beta hydrolase fold-3 domain-containing protein</fullName>
    </recommendedName>
</protein>
<dbReference type="SUPFAM" id="SSF53474">
    <property type="entry name" value="alpha/beta-Hydrolases"/>
    <property type="match status" value="1"/>
</dbReference>
<dbReference type="InterPro" id="IPR013094">
    <property type="entry name" value="AB_hydrolase_3"/>
</dbReference>
<evidence type="ECO:0000313" key="4">
    <source>
        <dbReference type="EMBL" id="KAK6158068.1"/>
    </source>
</evidence>
<name>A0ABR0XGD9_REHGL</name>
<dbReference type="PANTHER" id="PTHR23024:SF551">
    <property type="entry name" value="2-HYDROXYISOFLAVANONE DEHYDRATASE-LIKE"/>
    <property type="match status" value="1"/>
</dbReference>
<dbReference type="InterPro" id="IPR029058">
    <property type="entry name" value="AB_hydrolase_fold"/>
</dbReference>